<feature type="repeat" description="ANK" evidence="2">
    <location>
        <begin position="905"/>
        <end position="937"/>
    </location>
</feature>
<evidence type="ECO:0000256" key="2">
    <source>
        <dbReference type="PROSITE-ProRule" id="PRU00023"/>
    </source>
</evidence>
<dbReference type="PANTHER" id="PTHR10039">
    <property type="entry name" value="AMELOGENIN"/>
    <property type="match status" value="1"/>
</dbReference>
<feature type="domain" description="NACHT" evidence="3">
    <location>
        <begin position="204"/>
        <end position="343"/>
    </location>
</feature>
<gene>
    <name evidence="4" type="ORF">BDV28DRAFT_161776</name>
</gene>
<evidence type="ECO:0000259" key="3">
    <source>
        <dbReference type="PROSITE" id="PS50837"/>
    </source>
</evidence>
<dbReference type="SUPFAM" id="SSF48403">
    <property type="entry name" value="Ankyrin repeat"/>
    <property type="match status" value="1"/>
</dbReference>
<evidence type="ECO:0000313" key="4">
    <source>
        <dbReference type="EMBL" id="KAE8357028.1"/>
    </source>
</evidence>
<dbReference type="OrthoDB" id="195446at2759"/>
<dbReference type="SUPFAM" id="SSF52540">
    <property type="entry name" value="P-loop containing nucleoside triphosphate hydrolases"/>
    <property type="match status" value="1"/>
</dbReference>
<keyword evidence="1" id="KW-0677">Repeat</keyword>
<dbReference type="Pfam" id="PF24883">
    <property type="entry name" value="NPHP3_N"/>
    <property type="match status" value="1"/>
</dbReference>
<feature type="repeat" description="ANK" evidence="2">
    <location>
        <begin position="718"/>
        <end position="750"/>
    </location>
</feature>
<dbReference type="SMART" id="SM00248">
    <property type="entry name" value="ANK"/>
    <property type="match status" value="7"/>
</dbReference>
<dbReference type="PROSITE" id="PS50297">
    <property type="entry name" value="ANK_REP_REGION"/>
    <property type="match status" value="4"/>
</dbReference>
<organism evidence="4 5">
    <name type="scientific">Aspergillus coremiiformis</name>
    <dbReference type="NCBI Taxonomy" id="138285"/>
    <lineage>
        <taxon>Eukaryota</taxon>
        <taxon>Fungi</taxon>
        <taxon>Dikarya</taxon>
        <taxon>Ascomycota</taxon>
        <taxon>Pezizomycotina</taxon>
        <taxon>Eurotiomycetes</taxon>
        <taxon>Eurotiomycetidae</taxon>
        <taxon>Eurotiales</taxon>
        <taxon>Aspergillaceae</taxon>
        <taxon>Aspergillus</taxon>
        <taxon>Aspergillus subgen. Circumdati</taxon>
    </lineage>
</organism>
<dbReference type="InterPro" id="IPR002110">
    <property type="entry name" value="Ankyrin_rpt"/>
</dbReference>
<keyword evidence="2" id="KW-0040">ANK repeat</keyword>
<dbReference type="EMBL" id="ML739033">
    <property type="protein sequence ID" value="KAE8357028.1"/>
    <property type="molecule type" value="Genomic_DNA"/>
</dbReference>
<dbReference type="AlphaFoldDB" id="A0A5N6ZI16"/>
<dbReference type="InterPro" id="IPR007111">
    <property type="entry name" value="NACHT_NTPase"/>
</dbReference>
<dbReference type="Gene3D" id="1.25.40.20">
    <property type="entry name" value="Ankyrin repeat-containing domain"/>
    <property type="match status" value="3"/>
</dbReference>
<dbReference type="PRINTS" id="PR01415">
    <property type="entry name" value="ANKYRIN"/>
</dbReference>
<keyword evidence="5" id="KW-1185">Reference proteome</keyword>
<name>A0A5N6ZI16_9EURO</name>
<proteinExistence type="predicted"/>
<dbReference type="PROSITE" id="PS50088">
    <property type="entry name" value="ANK_REPEAT"/>
    <property type="match status" value="4"/>
</dbReference>
<dbReference type="InterPro" id="IPR027417">
    <property type="entry name" value="P-loop_NTPase"/>
</dbReference>
<dbReference type="Pfam" id="PF12796">
    <property type="entry name" value="Ank_2"/>
    <property type="match status" value="3"/>
</dbReference>
<dbReference type="InterPro" id="IPR054471">
    <property type="entry name" value="GPIID_WHD"/>
</dbReference>
<accession>A0A5N6ZI16</accession>
<feature type="repeat" description="ANK" evidence="2">
    <location>
        <begin position="685"/>
        <end position="717"/>
    </location>
</feature>
<reference evidence="5" key="1">
    <citation type="submission" date="2019-04" db="EMBL/GenBank/DDBJ databases">
        <title>Friends and foes A comparative genomics studyof 23 Aspergillus species from section Flavi.</title>
        <authorList>
            <consortium name="DOE Joint Genome Institute"/>
            <person name="Kjaerbolling I."/>
            <person name="Vesth T."/>
            <person name="Frisvad J.C."/>
            <person name="Nybo J.L."/>
            <person name="Theobald S."/>
            <person name="Kildgaard S."/>
            <person name="Isbrandt T."/>
            <person name="Kuo A."/>
            <person name="Sato A."/>
            <person name="Lyhne E.K."/>
            <person name="Kogle M.E."/>
            <person name="Wiebenga A."/>
            <person name="Kun R.S."/>
            <person name="Lubbers R.J."/>
            <person name="Makela M.R."/>
            <person name="Barry K."/>
            <person name="Chovatia M."/>
            <person name="Clum A."/>
            <person name="Daum C."/>
            <person name="Haridas S."/>
            <person name="He G."/>
            <person name="LaButti K."/>
            <person name="Lipzen A."/>
            <person name="Mondo S."/>
            <person name="Riley R."/>
            <person name="Salamov A."/>
            <person name="Simmons B.A."/>
            <person name="Magnuson J.K."/>
            <person name="Henrissat B."/>
            <person name="Mortensen U.H."/>
            <person name="Larsen T.O."/>
            <person name="Devries R.P."/>
            <person name="Grigoriev I.V."/>
            <person name="Machida M."/>
            <person name="Baker S.E."/>
            <person name="Andersen M.R."/>
        </authorList>
    </citation>
    <scope>NUCLEOTIDE SEQUENCE [LARGE SCALE GENOMIC DNA]</scope>
    <source>
        <strain evidence="5">CBS 553.77</strain>
    </source>
</reference>
<feature type="repeat" description="ANK" evidence="2">
    <location>
        <begin position="796"/>
        <end position="828"/>
    </location>
</feature>
<evidence type="ECO:0000256" key="1">
    <source>
        <dbReference type="ARBA" id="ARBA00022737"/>
    </source>
</evidence>
<dbReference type="Proteomes" id="UP000327118">
    <property type="component" value="Unassembled WGS sequence"/>
</dbReference>
<evidence type="ECO:0000313" key="5">
    <source>
        <dbReference type="Proteomes" id="UP000327118"/>
    </source>
</evidence>
<dbReference type="Pfam" id="PF22939">
    <property type="entry name" value="WHD_GPIID"/>
    <property type="match status" value="1"/>
</dbReference>
<protein>
    <submittedName>
        <fullName evidence="4">Ankyrin</fullName>
    </submittedName>
</protein>
<dbReference type="Gene3D" id="3.40.50.300">
    <property type="entry name" value="P-loop containing nucleotide triphosphate hydrolases"/>
    <property type="match status" value="1"/>
</dbReference>
<dbReference type="PROSITE" id="PS50837">
    <property type="entry name" value="NACHT"/>
    <property type="match status" value="1"/>
</dbReference>
<sequence>MSFGYSIGDILAILKLADDVKKRFSQAPKEFRTISEEVKRVWTVLHDIHDIPVDGLNKQQGQDVQRILQGCRDVLEDLKVKLDKSEVLAYTTSDWKIKARQAWGRITWDQAEIDRLRDKITSTISLFNLLMGKINQTISLEIRNDTRLLLEEFYEDSAWDSLSWISTIDGSKRYAEILSTRQTGTGTWFINKEEFQTWLHNEKQLLYCPGIPGAGKTVLCSVALECLAQSFANDDDIGITYIFFDFRRQLSLFEILAALLRQLLQGTAKKSGTRFLRRVPKKSMKLEWIQSEFTTLILDSMKTFIILDALDECSSADGTMRQLLDFLFSLQRKANVNILATSRFSEETANLFVKTGVILEIQANEDDVRAYIDHRAAYFSPFVAKKRGLLTYIRDAIAESSRGMFLLAKLYVNLVQDEINEKRIRKVIERFQNSSGVYDDVYDETMKRIEHQGPYAQEIAKTIFGWVLFSTRALSLPEIQHALAVEIGESEFDGTNITDIEQLMSICIGLVTIDGESNSFKFVHYTTKEYFERKLDQWFPDIHRVITSTCLTYISLDVFNQGPCKTEDDLHDRFSNYPFYKYSAQNWCHHYKKHAGEESMMMEFLAADNKVHASSQVIFGFFVDPIRVETFERRSPKSVTKWTKPVINIKESLKGAHLAAFFGLTSPLASMVNSNMIKVDIEDHAGRTPLSWAVAYGHEELSNMLLQNGANPDSMNQFGFTPLFYAAVSGKVGIMQSLIKAGAQVNTIDQNGRTPLFHAAAGDSSHLMSLAFEGDCLASVELLLDYGASATQVDNFGRTPLFAAASNGREFVVKLLIEKNAHLYYAASPDSGVFDPLAYAAMNGHSTTAKLLFEAGAYSVSAHSGGDAPSYVTLANLLKAGSEGRDDAFKDLKDEGADPNIRDSHHRLPLHWAALKGDDNLLKCLLANGADVNAKEAFGRTPLFYAIFGGRHSTALLLLDYPDIDFQAMDIFGDTPLIQSHKRQHQGNQWKLHNLLKIKSGDYDDLLYDTGFFPTPQSPLSAICDACRQYALCFFSCTNCTSPAPPSPYPYGKVPIVKYCEFCISRNESSPCPLCGHTLKMHEFS</sequence>
<dbReference type="InterPro" id="IPR056884">
    <property type="entry name" value="NPHP3-like_N"/>
</dbReference>
<dbReference type="InterPro" id="IPR036770">
    <property type="entry name" value="Ankyrin_rpt-contain_sf"/>
</dbReference>
<dbReference type="PANTHER" id="PTHR10039:SF15">
    <property type="entry name" value="NACHT DOMAIN-CONTAINING PROTEIN"/>
    <property type="match status" value="1"/>
</dbReference>